<comment type="caution">
    <text evidence="2">The sequence shown here is derived from an EMBL/GenBank/DDBJ whole genome shotgun (WGS) entry which is preliminary data.</text>
</comment>
<evidence type="ECO:0000313" key="2">
    <source>
        <dbReference type="EMBL" id="MBP2384213.1"/>
    </source>
</evidence>
<keyword evidence="3" id="KW-1185">Reference proteome</keyword>
<name>A0ABS4X762_9MICO</name>
<dbReference type="Pfam" id="PF13228">
    <property type="entry name" value="DUF4037"/>
    <property type="match status" value="1"/>
</dbReference>
<feature type="domain" description="DUF4037" evidence="1">
    <location>
        <begin position="137"/>
        <end position="235"/>
    </location>
</feature>
<evidence type="ECO:0000259" key="1">
    <source>
        <dbReference type="Pfam" id="PF13228"/>
    </source>
</evidence>
<dbReference type="RefSeq" id="WP_209905084.1">
    <property type="nucleotide sequence ID" value="NZ_BAAAJW010000001.1"/>
</dbReference>
<accession>A0ABS4X762</accession>
<dbReference type="InterPro" id="IPR025117">
    <property type="entry name" value="DUF4037"/>
</dbReference>
<reference evidence="2 3" key="1">
    <citation type="submission" date="2021-03" db="EMBL/GenBank/DDBJ databases">
        <title>Sequencing the genomes of 1000 actinobacteria strains.</title>
        <authorList>
            <person name="Klenk H.-P."/>
        </authorList>
    </citation>
    <scope>NUCLEOTIDE SEQUENCE [LARGE SCALE GENOMIC DNA]</scope>
    <source>
        <strain evidence="2 3">DSM 14566</strain>
    </source>
</reference>
<dbReference type="Proteomes" id="UP001519290">
    <property type="component" value="Unassembled WGS sequence"/>
</dbReference>
<sequence>MPAALASGLELSRAYYEHVVRPLLHRHTPGLPHAAARSGSGSDVLGFDDEQSRDHDWGLRLTLLVEDGRATEIDALLERELPPTWDGLPTRFATTWDPVVRQRVEVAPAAEFAASRLGIDAARLQAVGGDGLTLSDWLSLTGQAVLEVTAGAVFHDGTGALTALRERLAWYPRDVWLYALAADWSRLGQEFPDVGRAGLRGDEDGAAVIAARHVRTLFHLAHLLHRCWPPYGKWLARSSARLPGGDRLRTVAEEVLAARDWRARQEALAAAAELLAAVQGEQGLPTLAPATEPFHERPHIGLRALPELLAEQIRDPAVRALPIGAGTAEQISDNVTVLVDAAARRRLVGP</sequence>
<evidence type="ECO:0000313" key="3">
    <source>
        <dbReference type="Proteomes" id="UP001519290"/>
    </source>
</evidence>
<protein>
    <recommendedName>
        <fullName evidence="1">DUF4037 domain-containing protein</fullName>
    </recommendedName>
</protein>
<dbReference type="EMBL" id="JAGIOD010000002">
    <property type="protein sequence ID" value="MBP2384213.1"/>
    <property type="molecule type" value="Genomic_DNA"/>
</dbReference>
<organism evidence="2 3">
    <name type="scientific">Brachybacterium sacelli</name>
    <dbReference type="NCBI Taxonomy" id="173364"/>
    <lineage>
        <taxon>Bacteria</taxon>
        <taxon>Bacillati</taxon>
        <taxon>Actinomycetota</taxon>
        <taxon>Actinomycetes</taxon>
        <taxon>Micrococcales</taxon>
        <taxon>Dermabacteraceae</taxon>
        <taxon>Brachybacterium</taxon>
    </lineage>
</organism>
<proteinExistence type="predicted"/>
<gene>
    <name evidence="2" type="ORF">JOF43_004202</name>
</gene>